<gene>
    <name evidence="1" type="ORF">MarFTMF_415</name>
</gene>
<name>A0AA96EPJ1_9VIRU</name>
<dbReference type="EMBL" id="OR343188">
    <property type="protein sequence ID" value="WNL49931.1"/>
    <property type="molecule type" value="Genomic_DNA"/>
</dbReference>
<proteinExistence type="predicted"/>
<sequence length="131" mass="14801">MAEKSVVCFKRIFGRFGISEEEIEIVSSEGGKEFPKGSTTFVARFRKWDDIGPIAVWNCSFDGNSVFFEGKNYGSVSVAGVVLSMHIARMFCSFRKQLFEEKAKNASLRKKNKKLKAKLKQKKNPNFFGNG</sequence>
<organism evidence="1">
    <name type="scientific">Marseillevirus sp</name>
    <dbReference type="NCBI Taxonomy" id="2809551"/>
    <lineage>
        <taxon>Viruses</taxon>
        <taxon>Varidnaviria</taxon>
        <taxon>Bamfordvirae</taxon>
        <taxon>Nucleocytoviricota</taxon>
        <taxon>Megaviricetes</taxon>
        <taxon>Pimascovirales</taxon>
        <taxon>Pimascovirales incertae sedis</taxon>
        <taxon>Marseilleviridae</taxon>
        <taxon>Marseillevirus</taxon>
    </lineage>
</organism>
<reference evidence="1" key="1">
    <citation type="submission" date="2023-07" db="EMBL/GenBank/DDBJ databases">
        <authorList>
            <person name="Xia Y."/>
        </authorList>
    </citation>
    <scope>NUCLEOTIDE SEQUENCE</scope>
    <source>
        <strain evidence="1">F</strain>
    </source>
</reference>
<evidence type="ECO:0000313" key="1">
    <source>
        <dbReference type="EMBL" id="WNL49931.1"/>
    </source>
</evidence>
<accession>A0AA96EPJ1</accession>
<protein>
    <submittedName>
        <fullName evidence="1">Uncharacterized protein</fullName>
    </submittedName>
</protein>